<feature type="domain" description="PNPLA" evidence="4">
    <location>
        <begin position="6"/>
        <end position="196"/>
    </location>
</feature>
<evidence type="ECO:0000256" key="2">
    <source>
        <dbReference type="ARBA" id="ARBA00022963"/>
    </source>
</evidence>
<gene>
    <name evidence="5" type="ORF">ASZ90_017376</name>
</gene>
<proteinExistence type="predicted"/>
<dbReference type="AlphaFoldDB" id="A0A0W8E9T3"/>
<evidence type="ECO:0000256" key="3">
    <source>
        <dbReference type="ARBA" id="ARBA00023098"/>
    </source>
</evidence>
<dbReference type="PROSITE" id="PS51635">
    <property type="entry name" value="PNPLA"/>
    <property type="match status" value="1"/>
</dbReference>
<sequence>MKSLGLALGGGGLRGLAHIGVLQVLEENNIEVSMISGTSIGSIIGSLYACGWSAFEIEAIVLRLKPADYLDYNIGGFIRYIAALMVPGVNAQLNGIIKGCKLEKLMYRLTDGKRLADIKIPLSIIACDIDSGLEVVFTNSSRLVSINRIMVINNALISEAVRCSSSIPATFVPRTFHGCEMVDGGVKSIVPVWIQKFMGAEYILAVNLGQKEYTSPVSGLPQIVSRSINILTYETSDTEEKLFADMLIFPGTGDIAIDDLSKAREIIKMGRLAMKSKIPQLKRDLKQ</sequence>
<keyword evidence="3" id="KW-0443">Lipid metabolism</keyword>
<organism evidence="5">
    <name type="scientific">hydrocarbon metagenome</name>
    <dbReference type="NCBI Taxonomy" id="938273"/>
    <lineage>
        <taxon>unclassified sequences</taxon>
        <taxon>metagenomes</taxon>
        <taxon>ecological metagenomes</taxon>
    </lineage>
</organism>
<keyword evidence="2" id="KW-0442">Lipid degradation</keyword>
<accession>A0A0W8E9T3</accession>
<name>A0A0W8E9T3_9ZZZZ</name>
<keyword evidence="1" id="KW-0378">Hydrolase</keyword>
<comment type="caution">
    <text evidence="5">The sequence shown here is derived from an EMBL/GenBank/DDBJ whole genome shotgun (WGS) entry which is preliminary data.</text>
</comment>
<dbReference type="EMBL" id="LNQE01001824">
    <property type="protein sequence ID" value="KUG05190.1"/>
    <property type="molecule type" value="Genomic_DNA"/>
</dbReference>
<dbReference type="GO" id="GO:0016042">
    <property type="term" value="P:lipid catabolic process"/>
    <property type="evidence" value="ECO:0007669"/>
    <property type="project" value="UniProtKB-KW"/>
</dbReference>
<protein>
    <recommendedName>
        <fullName evidence="4">PNPLA domain-containing protein</fullName>
    </recommendedName>
</protein>
<reference evidence="5" key="1">
    <citation type="journal article" date="2015" name="Proc. Natl. Acad. Sci. U.S.A.">
        <title>Networks of energetic and metabolic interactions define dynamics in microbial communities.</title>
        <authorList>
            <person name="Embree M."/>
            <person name="Liu J.K."/>
            <person name="Al-Bassam M.M."/>
            <person name="Zengler K."/>
        </authorList>
    </citation>
    <scope>NUCLEOTIDE SEQUENCE</scope>
</reference>
<dbReference type="InterPro" id="IPR002641">
    <property type="entry name" value="PNPLA_dom"/>
</dbReference>
<evidence type="ECO:0000313" key="5">
    <source>
        <dbReference type="EMBL" id="KUG05190.1"/>
    </source>
</evidence>
<dbReference type="PANTHER" id="PTHR14226:SF29">
    <property type="entry name" value="NEUROPATHY TARGET ESTERASE SWS"/>
    <property type="match status" value="1"/>
</dbReference>
<dbReference type="InterPro" id="IPR050301">
    <property type="entry name" value="NTE"/>
</dbReference>
<dbReference type="PANTHER" id="PTHR14226">
    <property type="entry name" value="NEUROPATHY TARGET ESTERASE/SWISS CHEESE D.MELANOGASTER"/>
    <property type="match status" value="1"/>
</dbReference>
<dbReference type="InterPro" id="IPR016035">
    <property type="entry name" value="Acyl_Trfase/lysoPLipase"/>
</dbReference>
<evidence type="ECO:0000256" key="1">
    <source>
        <dbReference type="ARBA" id="ARBA00022801"/>
    </source>
</evidence>
<dbReference type="Gene3D" id="3.40.1090.10">
    <property type="entry name" value="Cytosolic phospholipase A2 catalytic domain"/>
    <property type="match status" value="2"/>
</dbReference>
<dbReference type="SUPFAM" id="SSF52151">
    <property type="entry name" value="FabD/lysophospholipase-like"/>
    <property type="match status" value="1"/>
</dbReference>
<dbReference type="GO" id="GO:0016787">
    <property type="term" value="F:hydrolase activity"/>
    <property type="evidence" value="ECO:0007669"/>
    <property type="project" value="UniProtKB-KW"/>
</dbReference>
<dbReference type="Pfam" id="PF01734">
    <property type="entry name" value="Patatin"/>
    <property type="match status" value="1"/>
</dbReference>
<evidence type="ECO:0000259" key="4">
    <source>
        <dbReference type="PROSITE" id="PS51635"/>
    </source>
</evidence>